<dbReference type="AlphaFoldDB" id="A0A7W6C556"/>
<accession>A0A7W6C556</accession>
<sequence length="125" mass="13273">MRRILPALLAAPLLIAAAPAPTPVPGGLIGTLDQGRYTCELPGDASGPIRVAAKEFDFSVVHGSSYRDQNRQRGSYLKTGDLVQMTGGPLKGLKLRMISDGFLRRIEPNGLNGEMRCVLGTPGNS</sequence>
<name>A0A7W6C556_9SPHN</name>
<gene>
    <name evidence="2" type="ORF">GGR39_002721</name>
</gene>
<dbReference type="EMBL" id="JACIDY010000007">
    <property type="protein sequence ID" value="MBB3941053.1"/>
    <property type="molecule type" value="Genomic_DNA"/>
</dbReference>
<keyword evidence="3" id="KW-1185">Reference proteome</keyword>
<evidence type="ECO:0000256" key="1">
    <source>
        <dbReference type="SAM" id="SignalP"/>
    </source>
</evidence>
<feature type="signal peptide" evidence="1">
    <location>
        <begin position="1"/>
        <end position="20"/>
    </location>
</feature>
<evidence type="ECO:0000313" key="2">
    <source>
        <dbReference type="EMBL" id="MBB3941053.1"/>
    </source>
</evidence>
<feature type="chain" id="PRO_5030774863" description="Elongation factor P" evidence="1">
    <location>
        <begin position="21"/>
        <end position="125"/>
    </location>
</feature>
<protein>
    <recommendedName>
        <fullName evidence="4">Elongation factor P</fullName>
    </recommendedName>
</protein>
<organism evidence="2 3">
    <name type="scientific">Novosphingobium fluoreni</name>
    <dbReference type="NCBI Taxonomy" id="1391222"/>
    <lineage>
        <taxon>Bacteria</taxon>
        <taxon>Pseudomonadati</taxon>
        <taxon>Pseudomonadota</taxon>
        <taxon>Alphaproteobacteria</taxon>
        <taxon>Sphingomonadales</taxon>
        <taxon>Sphingomonadaceae</taxon>
        <taxon>Novosphingobium</taxon>
    </lineage>
</organism>
<dbReference type="RefSeq" id="WP_058735350.1">
    <property type="nucleotide sequence ID" value="NZ_JACIDY010000007.1"/>
</dbReference>
<proteinExistence type="predicted"/>
<reference evidence="2 3" key="1">
    <citation type="submission" date="2020-08" db="EMBL/GenBank/DDBJ databases">
        <title>Genomic Encyclopedia of Type Strains, Phase IV (KMG-IV): sequencing the most valuable type-strain genomes for metagenomic binning, comparative biology and taxonomic classification.</title>
        <authorList>
            <person name="Goeker M."/>
        </authorList>
    </citation>
    <scope>NUCLEOTIDE SEQUENCE [LARGE SCALE GENOMIC DNA]</scope>
    <source>
        <strain evidence="2 3">DSM 27568</strain>
    </source>
</reference>
<evidence type="ECO:0000313" key="3">
    <source>
        <dbReference type="Proteomes" id="UP000561459"/>
    </source>
</evidence>
<comment type="caution">
    <text evidence="2">The sequence shown here is derived from an EMBL/GenBank/DDBJ whole genome shotgun (WGS) entry which is preliminary data.</text>
</comment>
<keyword evidence="1" id="KW-0732">Signal</keyword>
<dbReference type="Proteomes" id="UP000561459">
    <property type="component" value="Unassembled WGS sequence"/>
</dbReference>
<evidence type="ECO:0008006" key="4">
    <source>
        <dbReference type="Google" id="ProtNLM"/>
    </source>
</evidence>